<reference evidence="2 3" key="1">
    <citation type="submission" date="2016-07" db="EMBL/GenBank/DDBJ databases">
        <title>Pervasive Adenine N6-methylation of Active Genes in Fungi.</title>
        <authorList>
            <consortium name="DOE Joint Genome Institute"/>
            <person name="Mondo S.J."/>
            <person name="Dannebaum R.O."/>
            <person name="Kuo R.C."/>
            <person name="Labutti K."/>
            <person name="Haridas S."/>
            <person name="Kuo A."/>
            <person name="Salamov A."/>
            <person name="Ahrendt S.R."/>
            <person name="Lipzen A."/>
            <person name="Sullivan W."/>
            <person name="Andreopoulos W.B."/>
            <person name="Clum A."/>
            <person name="Lindquist E."/>
            <person name="Daum C."/>
            <person name="Ramamoorthy G.K."/>
            <person name="Gryganskyi A."/>
            <person name="Culley D."/>
            <person name="Magnuson J.K."/>
            <person name="James T.Y."/>
            <person name="O'Malley M.A."/>
            <person name="Stajich J.E."/>
            <person name="Spatafora J.W."/>
            <person name="Visel A."/>
            <person name="Grigoriev I.V."/>
        </authorList>
    </citation>
    <scope>NUCLEOTIDE SEQUENCE [LARGE SCALE GENOMIC DNA]</scope>
    <source>
        <strain evidence="2 3">NRRL 3116</strain>
    </source>
</reference>
<sequence length="344" mass="37917">MRGTQQVLSSPSRLFFFGQQQQQKQGWNNNHELIATFKMPWPEEHAIGYLNSNLNSITTDAIPVIGSINPTVSHSDLEAQDSCFPLMMIHKKLQMITDRETTTASEETASALQIISNEPLTIDPLRPPVSFISRSSPLSPSLSSSSSAYFISNTPTDTEMDVFLRRTSVSAAVPDRYRYPSMGSMVSDLEPISEQSCYSLQSSPPSSVTTIGSGSDPMTTDFDDNSNPNEIHSRYDWSLNVSVVPLPNIERKSVHLDCQQERQQQQEQQQPLQPPLSGKTIFSHPGVEELSVSKRRALSTSTIYSSSPSSSASSPSSSSASFYSFSEEGIKSLDEPNDQTISFN</sequence>
<organism evidence="2 3">
    <name type="scientific">Lobosporangium transversale</name>
    <dbReference type="NCBI Taxonomy" id="64571"/>
    <lineage>
        <taxon>Eukaryota</taxon>
        <taxon>Fungi</taxon>
        <taxon>Fungi incertae sedis</taxon>
        <taxon>Mucoromycota</taxon>
        <taxon>Mortierellomycotina</taxon>
        <taxon>Mortierellomycetes</taxon>
        <taxon>Mortierellales</taxon>
        <taxon>Mortierellaceae</taxon>
        <taxon>Lobosporangium</taxon>
    </lineage>
</organism>
<feature type="region of interest" description="Disordered" evidence="1">
    <location>
        <begin position="197"/>
        <end position="227"/>
    </location>
</feature>
<evidence type="ECO:0000313" key="3">
    <source>
        <dbReference type="Proteomes" id="UP000193648"/>
    </source>
</evidence>
<accession>A0A1Y2G5K8</accession>
<proteinExistence type="predicted"/>
<feature type="region of interest" description="Disordered" evidence="1">
    <location>
        <begin position="257"/>
        <end position="344"/>
    </location>
</feature>
<keyword evidence="3" id="KW-1185">Reference proteome</keyword>
<feature type="compositionally biased region" description="Low complexity" evidence="1">
    <location>
        <begin position="197"/>
        <end position="207"/>
    </location>
</feature>
<feature type="compositionally biased region" description="Polar residues" evidence="1">
    <location>
        <begin position="208"/>
        <end position="218"/>
    </location>
</feature>
<dbReference type="EMBL" id="MCFF01000083">
    <property type="protein sequence ID" value="ORY95176.1"/>
    <property type="molecule type" value="Genomic_DNA"/>
</dbReference>
<dbReference type="RefSeq" id="XP_021875380.1">
    <property type="nucleotide sequence ID" value="XM_022026120.1"/>
</dbReference>
<dbReference type="Proteomes" id="UP000193648">
    <property type="component" value="Unassembled WGS sequence"/>
</dbReference>
<dbReference type="InParanoid" id="A0A1Y2G5K8"/>
<name>A0A1Y2G5K8_9FUNG</name>
<gene>
    <name evidence="2" type="ORF">BCR41DRAFT_365178</name>
</gene>
<evidence type="ECO:0000256" key="1">
    <source>
        <dbReference type="SAM" id="MobiDB-lite"/>
    </source>
</evidence>
<evidence type="ECO:0000313" key="2">
    <source>
        <dbReference type="EMBL" id="ORY95176.1"/>
    </source>
</evidence>
<protein>
    <submittedName>
        <fullName evidence="2">Uncharacterized protein</fullName>
    </submittedName>
</protein>
<dbReference type="AlphaFoldDB" id="A0A1Y2G5K8"/>
<dbReference type="GeneID" id="33567963"/>
<comment type="caution">
    <text evidence="2">The sequence shown here is derived from an EMBL/GenBank/DDBJ whole genome shotgun (WGS) entry which is preliminary data.</text>
</comment>
<feature type="compositionally biased region" description="Low complexity" evidence="1">
    <location>
        <begin position="299"/>
        <end position="326"/>
    </location>
</feature>
<feature type="compositionally biased region" description="Low complexity" evidence="1">
    <location>
        <begin position="261"/>
        <end position="271"/>
    </location>
</feature>